<gene>
    <name evidence="1" type="ORF">LPJ66_000424</name>
</gene>
<protein>
    <submittedName>
        <fullName evidence="1">Uncharacterized protein</fullName>
    </submittedName>
</protein>
<sequence length="334" mass="37728">MSAANARTDRFLNSLRENLTSGNYYESHQELRALSMRLLKQKNHQRALEFLYLGALELCQYSQWNSVSDLTTLLISIYTENKLPVTQENKDRVYDIFEKLAHAKENYTRLFESAIQWTVKVDGGRGDEQMHHFVAGVLRLRGLYKEAEGHYLVGTVESPAALGSMLFGWAQETDARDYGLFIARGVLKYLALGWYDAACFCWRAFISRMSAAFPEILVDKSKPSLVSKIGPIYYVNGAHEQVNFVQLVLLTVERSDGSPRSDSARILGLLRREYENSFGVNAGVVHDLMDAVAEKFFGVVVQRQQSLFDIVNSMFAPQTPSRPAIAGNQEDAMD</sequence>
<reference evidence="1" key="1">
    <citation type="submission" date="2022-07" db="EMBL/GenBank/DDBJ databases">
        <title>Phylogenomic reconstructions and comparative analyses of Kickxellomycotina fungi.</title>
        <authorList>
            <person name="Reynolds N.K."/>
            <person name="Stajich J.E."/>
            <person name="Barry K."/>
            <person name="Grigoriev I.V."/>
            <person name="Crous P."/>
            <person name="Smith M.E."/>
        </authorList>
    </citation>
    <scope>NUCLEOTIDE SEQUENCE</scope>
    <source>
        <strain evidence="1">Benny 63K</strain>
    </source>
</reference>
<keyword evidence="2" id="KW-1185">Reference proteome</keyword>
<comment type="caution">
    <text evidence="1">The sequence shown here is derived from an EMBL/GenBank/DDBJ whole genome shotgun (WGS) entry which is preliminary data.</text>
</comment>
<evidence type="ECO:0000313" key="2">
    <source>
        <dbReference type="Proteomes" id="UP001150581"/>
    </source>
</evidence>
<organism evidence="1 2">
    <name type="scientific">Kickxella alabastrina</name>
    <dbReference type="NCBI Taxonomy" id="61397"/>
    <lineage>
        <taxon>Eukaryota</taxon>
        <taxon>Fungi</taxon>
        <taxon>Fungi incertae sedis</taxon>
        <taxon>Zoopagomycota</taxon>
        <taxon>Kickxellomycotina</taxon>
        <taxon>Kickxellomycetes</taxon>
        <taxon>Kickxellales</taxon>
        <taxon>Kickxellaceae</taxon>
        <taxon>Kickxella</taxon>
    </lineage>
</organism>
<name>A0ACC1IW42_9FUNG</name>
<proteinExistence type="predicted"/>
<dbReference type="Proteomes" id="UP001150581">
    <property type="component" value="Unassembled WGS sequence"/>
</dbReference>
<evidence type="ECO:0000313" key="1">
    <source>
        <dbReference type="EMBL" id="KAJ1901915.1"/>
    </source>
</evidence>
<dbReference type="EMBL" id="JANBPG010000011">
    <property type="protein sequence ID" value="KAJ1901915.1"/>
    <property type="molecule type" value="Genomic_DNA"/>
</dbReference>
<accession>A0ACC1IW42</accession>